<evidence type="ECO:0000313" key="3">
    <source>
        <dbReference type="EMBL" id="CCM01371.1"/>
    </source>
</evidence>
<dbReference type="GeneID" id="24096282"/>
<dbReference type="Pfam" id="PF03171">
    <property type="entry name" value="2OG-FeII_Oxy"/>
    <property type="match status" value="1"/>
</dbReference>
<evidence type="ECO:0000259" key="2">
    <source>
        <dbReference type="Pfam" id="PF14226"/>
    </source>
</evidence>
<protein>
    <recommendedName>
        <fullName evidence="5">Fe2OG dioxygenase domain-containing protein</fullName>
    </recommendedName>
</protein>
<dbReference type="PANTHER" id="PTHR47990">
    <property type="entry name" value="2-OXOGLUTARATE (2OG) AND FE(II)-DEPENDENT OXYGENASE SUPERFAMILY PROTEIN-RELATED"/>
    <property type="match status" value="1"/>
</dbReference>
<dbReference type="InterPro" id="IPR027443">
    <property type="entry name" value="IPNS-like_sf"/>
</dbReference>
<reference evidence="3 4" key="1">
    <citation type="journal article" date="2012" name="Appl. Environ. Microbiol.">
        <title>Short-read sequencing for genomic analysis of the brown rot fungus Fibroporia radiculosa.</title>
        <authorList>
            <person name="Tang J.D."/>
            <person name="Perkins A.D."/>
            <person name="Sonstegard T.S."/>
            <person name="Schroeder S.G."/>
            <person name="Burgess S.C."/>
            <person name="Diehl S.V."/>
        </authorList>
    </citation>
    <scope>NUCLEOTIDE SEQUENCE [LARGE SCALE GENOMIC DNA]</scope>
    <source>
        <strain evidence="3 4">TFFH 294</strain>
    </source>
</reference>
<name>J4I9L5_9APHY</name>
<dbReference type="HOGENOM" id="CLU_010119_10_0_1"/>
<dbReference type="PRINTS" id="PR00682">
    <property type="entry name" value="IPNSYNTHASE"/>
</dbReference>
<accession>J4I9L5</accession>
<dbReference type="RefSeq" id="XP_012180654.1">
    <property type="nucleotide sequence ID" value="XM_012325264.1"/>
</dbReference>
<dbReference type="InterPro" id="IPR026992">
    <property type="entry name" value="DIOX_N"/>
</dbReference>
<dbReference type="EMBL" id="HE797030">
    <property type="protein sequence ID" value="CCM01371.1"/>
    <property type="molecule type" value="Genomic_DNA"/>
</dbReference>
<dbReference type="OrthoDB" id="406156at2759"/>
<proteinExistence type="predicted"/>
<evidence type="ECO:0000313" key="4">
    <source>
        <dbReference type="Proteomes" id="UP000006352"/>
    </source>
</evidence>
<keyword evidence="4" id="KW-1185">Reference proteome</keyword>
<evidence type="ECO:0008006" key="5">
    <source>
        <dbReference type="Google" id="ProtNLM"/>
    </source>
</evidence>
<feature type="domain" description="Non-haem dioxygenase N-terminal" evidence="2">
    <location>
        <begin position="29"/>
        <end position="134"/>
    </location>
</feature>
<dbReference type="SUPFAM" id="SSF51197">
    <property type="entry name" value="Clavaminate synthase-like"/>
    <property type="match status" value="1"/>
</dbReference>
<dbReference type="Pfam" id="PF14226">
    <property type="entry name" value="DIOX_N"/>
    <property type="match status" value="1"/>
</dbReference>
<evidence type="ECO:0000259" key="1">
    <source>
        <dbReference type="Pfam" id="PF03171"/>
    </source>
</evidence>
<dbReference type="STRING" id="599839.J4I9L5"/>
<dbReference type="InterPro" id="IPR044861">
    <property type="entry name" value="IPNS-like_FE2OG_OXY"/>
</dbReference>
<dbReference type="InterPro" id="IPR050231">
    <property type="entry name" value="Iron_ascorbate_oxido_reductase"/>
</dbReference>
<feature type="domain" description="Isopenicillin N synthase-like Fe(2+) 2OG dioxygenase" evidence="1">
    <location>
        <begin position="192"/>
        <end position="281"/>
    </location>
</feature>
<organism evidence="3 4">
    <name type="scientific">Fibroporia radiculosa</name>
    <dbReference type="NCBI Taxonomy" id="599839"/>
    <lineage>
        <taxon>Eukaryota</taxon>
        <taxon>Fungi</taxon>
        <taxon>Dikarya</taxon>
        <taxon>Basidiomycota</taxon>
        <taxon>Agaricomycotina</taxon>
        <taxon>Agaricomycetes</taxon>
        <taxon>Polyporales</taxon>
        <taxon>Fibroporiaceae</taxon>
        <taxon>Fibroporia</taxon>
    </lineage>
</organism>
<sequence>MPGTVIPPVPHRTPVAPTKEALEYADLAIIDLAKAETAEGRTELAVQLREALSTQGFFYVINHGYTQAQNERIFDVADLPFSYVSEGEKREYAANIKEGGSYQGYKLRELWTINAGVRDQLEHYNINRDITRKQHPEVLRPLLPEIGAFAKFNHVEILHKLLRLYAIGLEIPEDTFINQHNYSALGESYVRFMKYYPRSEDDETKTKNTWLKGHTDLGSVTILWSQPVSALQIMSPDGKWRWIRHIENALVVNSGDTMEFLSGGFYKATIHRVVQPPPDQRGLTRLGVFYFAMPDDDVRLIPYMGSPVLQRHGIVRRVPDASAPTMEAYRKGRTSSFGLAEFQKKGNGIEEEIVAGIVVKHYF</sequence>
<dbReference type="InParanoid" id="J4I9L5"/>
<dbReference type="AlphaFoldDB" id="J4I9L5"/>
<dbReference type="Proteomes" id="UP000006352">
    <property type="component" value="Unassembled WGS sequence"/>
</dbReference>
<gene>
    <name evidence="3" type="ORF">FIBRA_03421</name>
</gene>
<dbReference type="Gene3D" id="2.60.120.330">
    <property type="entry name" value="B-lactam Antibiotic, Isopenicillin N Synthase, Chain"/>
    <property type="match status" value="1"/>
</dbReference>